<evidence type="ECO:0000256" key="5">
    <source>
        <dbReference type="ARBA" id="ARBA00022729"/>
    </source>
</evidence>
<keyword evidence="6" id="KW-0967">Endosome</keyword>
<reference evidence="12" key="1">
    <citation type="submission" date="2016-06" db="EMBL/GenBank/DDBJ databases">
        <title>Parallel loss of symbiosis genes in relatives of nitrogen-fixing non-legume Parasponia.</title>
        <authorList>
            <person name="Van Velzen R."/>
            <person name="Holmer R."/>
            <person name="Bu F."/>
            <person name="Rutten L."/>
            <person name="Van Zeijl A."/>
            <person name="Liu W."/>
            <person name="Santuari L."/>
            <person name="Cao Q."/>
            <person name="Sharma T."/>
            <person name="Shen D."/>
            <person name="Roswanjaya Y."/>
            <person name="Wardhani T."/>
            <person name="Kalhor M.S."/>
            <person name="Jansen J."/>
            <person name="Van den Hoogen J."/>
            <person name="Gungor B."/>
            <person name="Hartog M."/>
            <person name="Hontelez J."/>
            <person name="Verver J."/>
            <person name="Yang W.-C."/>
            <person name="Schijlen E."/>
            <person name="Repin R."/>
            <person name="Schilthuizen M."/>
            <person name="Schranz E."/>
            <person name="Heidstra R."/>
            <person name="Miyata K."/>
            <person name="Fedorova E."/>
            <person name="Kohlen W."/>
            <person name="Bisseling T."/>
            <person name="Smit S."/>
            <person name="Geurts R."/>
        </authorList>
    </citation>
    <scope>NUCLEOTIDE SEQUENCE [LARGE SCALE GENOMIC DNA]</scope>
    <source>
        <strain evidence="12">cv. WU1-14</strain>
    </source>
</reference>
<dbReference type="InterPro" id="IPR004240">
    <property type="entry name" value="EMP70"/>
</dbReference>
<dbReference type="PANTHER" id="PTHR10766:SF14">
    <property type="entry name" value="TRANSMEMBRANE 9 SUPERFAMILY MEMBER 2"/>
    <property type="match status" value="1"/>
</dbReference>
<keyword evidence="8" id="KW-0333">Golgi apparatus</keyword>
<name>A0A2P5E127_PARAD</name>
<dbReference type="Proteomes" id="UP000237105">
    <property type="component" value="Unassembled WGS sequence"/>
</dbReference>
<protein>
    <recommendedName>
        <fullName evidence="10">Transmembrane 9 superfamily member</fullName>
    </recommendedName>
</protein>
<feature type="transmembrane region" description="Helical" evidence="10">
    <location>
        <begin position="7"/>
        <end position="29"/>
    </location>
</feature>
<evidence type="ECO:0000256" key="1">
    <source>
        <dbReference type="ARBA" id="ARBA00004337"/>
    </source>
</evidence>
<evidence type="ECO:0000313" key="11">
    <source>
        <dbReference type="EMBL" id="PON79239.1"/>
    </source>
</evidence>
<dbReference type="AlphaFoldDB" id="A0A2P5E127"/>
<evidence type="ECO:0000256" key="3">
    <source>
        <dbReference type="ARBA" id="ARBA00005227"/>
    </source>
</evidence>
<dbReference type="EMBL" id="JXTB01000005">
    <property type="protein sequence ID" value="PON79239.1"/>
    <property type="molecule type" value="Genomic_DNA"/>
</dbReference>
<keyword evidence="12" id="KW-1185">Reference proteome</keyword>
<comment type="subcellular location">
    <subcellularLocation>
        <location evidence="1">Endosome membrane</location>
        <topology evidence="1">Multi-pass membrane protein</topology>
    </subcellularLocation>
    <subcellularLocation>
        <location evidence="2">Golgi apparatus membrane</location>
        <topology evidence="2">Multi-pass membrane protein</topology>
    </subcellularLocation>
</comment>
<accession>A0A2P5E127</accession>
<sequence length="84" mass="9261">MALIDSLYFLCGGSIGLYVYGYCIYYYYAKSDWSDSLQVSFFGYMACICYGLFMMFGTVGFVASLMCVRATCTVILSLTSGSEG</sequence>
<comment type="caution">
    <text evidence="11">The sequence shown here is derived from an EMBL/GenBank/DDBJ whole genome shotgun (WGS) entry which is preliminary data.</text>
</comment>
<keyword evidence="7 10" id="KW-1133">Transmembrane helix</keyword>
<keyword evidence="5" id="KW-0732">Signal</keyword>
<organism evidence="11 12">
    <name type="scientific">Parasponia andersonii</name>
    <name type="common">Sponia andersonii</name>
    <dbReference type="NCBI Taxonomy" id="3476"/>
    <lineage>
        <taxon>Eukaryota</taxon>
        <taxon>Viridiplantae</taxon>
        <taxon>Streptophyta</taxon>
        <taxon>Embryophyta</taxon>
        <taxon>Tracheophyta</taxon>
        <taxon>Spermatophyta</taxon>
        <taxon>Magnoliopsida</taxon>
        <taxon>eudicotyledons</taxon>
        <taxon>Gunneridae</taxon>
        <taxon>Pentapetalae</taxon>
        <taxon>rosids</taxon>
        <taxon>fabids</taxon>
        <taxon>Rosales</taxon>
        <taxon>Cannabaceae</taxon>
        <taxon>Parasponia</taxon>
    </lineage>
</organism>
<dbReference type="PANTHER" id="PTHR10766">
    <property type="entry name" value="TRANSMEMBRANE 9 SUPERFAMILY PROTEIN"/>
    <property type="match status" value="1"/>
</dbReference>
<evidence type="ECO:0000256" key="10">
    <source>
        <dbReference type="RuleBase" id="RU363079"/>
    </source>
</evidence>
<feature type="transmembrane region" description="Helical" evidence="10">
    <location>
        <begin position="41"/>
        <end position="68"/>
    </location>
</feature>
<comment type="similarity">
    <text evidence="3 10">Belongs to the nonaspanin (TM9SF) (TC 9.A.2) family.</text>
</comment>
<evidence type="ECO:0000313" key="12">
    <source>
        <dbReference type="Proteomes" id="UP000237105"/>
    </source>
</evidence>
<dbReference type="GO" id="GO:0072657">
    <property type="term" value="P:protein localization to membrane"/>
    <property type="evidence" value="ECO:0007669"/>
    <property type="project" value="TreeGrafter"/>
</dbReference>
<evidence type="ECO:0000256" key="9">
    <source>
        <dbReference type="ARBA" id="ARBA00023136"/>
    </source>
</evidence>
<evidence type="ECO:0000256" key="6">
    <source>
        <dbReference type="ARBA" id="ARBA00022753"/>
    </source>
</evidence>
<dbReference type="GO" id="GO:0010008">
    <property type="term" value="C:endosome membrane"/>
    <property type="evidence" value="ECO:0007669"/>
    <property type="project" value="UniProtKB-SubCell"/>
</dbReference>
<evidence type="ECO:0000256" key="7">
    <source>
        <dbReference type="ARBA" id="ARBA00022989"/>
    </source>
</evidence>
<evidence type="ECO:0000256" key="8">
    <source>
        <dbReference type="ARBA" id="ARBA00023034"/>
    </source>
</evidence>
<keyword evidence="9 10" id="KW-0472">Membrane</keyword>
<comment type="caution">
    <text evidence="10">Lacks conserved residue(s) required for the propagation of feature annotation.</text>
</comment>
<evidence type="ECO:0000256" key="2">
    <source>
        <dbReference type="ARBA" id="ARBA00004653"/>
    </source>
</evidence>
<dbReference type="GO" id="GO:0000139">
    <property type="term" value="C:Golgi membrane"/>
    <property type="evidence" value="ECO:0007669"/>
    <property type="project" value="UniProtKB-SubCell"/>
</dbReference>
<gene>
    <name evidence="11" type="ORF">PanWU01x14_013550</name>
</gene>
<proteinExistence type="inferred from homology"/>
<evidence type="ECO:0000256" key="4">
    <source>
        <dbReference type="ARBA" id="ARBA00022692"/>
    </source>
</evidence>
<dbReference type="OrthoDB" id="1666796at2759"/>
<keyword evidence="4 10" id="KW-0812">Transmembrane</keyword>